<feature type="region of interest" description="Disordered" evidence="1">
    <location>
        <begin position="1"/>
        <end position="71"/>
    </location>
</feature>
<evidence type="ECO:0000256" key="1">
    <source>
        <dbReference type="SAM" id="MobiDB-lite"/>
    </source>
</evidence>
<dbReference type="EMBL" id="PDXD01000170">
    <property type="protein sequence ID" value="RYN56962.1"/>
    <property type="molecule type" value="Genomic_DNA"/>
</dbReference>
<evidence type="ECO:0000313" key="3">
    <source>
        <dbReference type="Proteomes" id="UP000291422"/>
    </source>
</evidence>
<protein>
    <submittedName>
        <fullName evidence="2">Uncharacterized protein</fullName>
    </submittedName>
</protein>
<feature type="compositionally biased region" description="Basic and acidic residues" evidence="1">
    <location>
        <begin position="9"/>
        <end position="26"/>
    </location>
</feature>
<organism evidence="2 3">
    <name type="scientific">Alternaria alternata</name>
    <name type="common">Alternaria rot fungus</name>
    <name type="synonym">Torula alternata</name>
    <dbReference type="NCBI Taxonomy" id="5599"/>
    <lineage>
        <taxon>Eukaryota</taxon>
        <taxon>Fungi</taxon>
        <taxon>Dikarya</taxon>
        <taxon>Ascomycota</taxon>
        <taxon>Pezizomycotina</taxon>
        <taxon>Dothideomycetes</taxon>
        <taxon>Pleosporomycetidae</taxon>
        <taxon>Pleosporales</taxon>
        <taxon>Pleosporineae</taxon>
        <taxon>Pleosporaceae</taxon>
        <taxon>Alternaria</taxon>
        <taxon>Alternaria sect. Alternaria</taxon>
        <taxon>Alternaria alternata complex</taxon>
    </lineage>
</organism>
<accession>A0A4Q4MPG9</accession>
<reference evidence="3" key="1">
    <citation type="journal article" date="2019" name="bioRxiv">
        <title>Genomics, evolutionary history and diagnostics of the Alternaria alternata species group including apple and Asian pear pathotypes.</title>
        <authorList>
            <person name="Armitage A.D."/>
            <person name="Cockerton H.M."/>
            <person name="Sreenivasaprasad S."/>
            <person name="Woodhall J.W."/>
            <person name="Lane C.R."/>
            <person name="Harrison R.J."/>
            <person name="Clarkson J.P."/>
        </authorList>
    </citation>
    <scope>NUCLEOTIDE SEQUENCE [LARGE SCALE GENOMIC DNA]</scope>
    <source>
        <strain evidence="3">FERA 1177</strain>
    </source>
</reference>
<proteinExistence type="predicted"/>
<comment type="caution">
    <text evidence="2">The sequence shown here is derived from an EMBL/GenBank/DDBJ whole genome shotgun (WGS) entry which is preliminary data.</text>
</comment>
<dbReference type="VEuPathDB" id="FungiDB:CC77DRAFT_777139"/>
<evidence type="ECO:0000313" key="2">
    <source>
        <dbReference type="EMBL" id="RYN56962.1"/>
    </source>
</evidence>
<dbReference type="AlphaFoldDB" id="A0A4Q4MPG9"/>
<dbReference type="Proteomes" id="UP000291422">
    <property type="component" value="Unassembled WGS sequence"/>
</dbReference>
<gene>
    <name evidence="2" type="ORF">AA0117_g13228</name>
</gene>
<sequence>MYMTPGHARNTEGYEDERPRVRDQGLVHEQQQQQQQQQRKRPRRRSLPHEDHPAKPAAASSPRATEEDVRRASIPTGYSYKRWDPAEEPIFLLGSVFDVNSLGKWIYDWTVFHCGLATPLAEMAGELWLLLIQLTGKEGRRDHA</sequence>
<name>A0A4Q4MPG9_ALTAL</name>